<sequence length="210" mass="21044">MFNLPGFASWSMAAAPSASGGAAAELLREAAAEAARGDALLAALERRRLELRGGSPDSGRGRPHVLYKAVARVAASGPGGAQGRLVSVFDGATEYRLGVPTGGAAPCGGGELGAEGAPGGGGGELLAEGGAGGRYFAYATVEEAVACPFPSCSRLAPGREGSAAASLVILQVAGLGPPRHHGRGKLSFPQLLPLAVVPGKVWRGPARWRR</sequence>
<dbReference type="Proteomes" id="UP001189429">
    <property type="component" value="Unassembled WGS sequence"/>
</dbReference>
<comment type="caution">
    <text evidence="1">The sequence shown here is derived from an EMBL/GenBank/DDBJ whole genome shotgun (WGS) entry which is preliminary data.</text>
</comment>
<gene>
    <name evidence="1" type="ORF">PCOR1329_LOCUS31872</name>
</gene>
<accession>A0ABN9SR78</accession>
<reference evidence="1" key="1">
    <citation type="submission" date="2023-10" db="EMBL/GenBank/DDBJ databases">
        <authorList>
            <person name="Chen Y."/>
            <person name="Shah S."/>
            <person name="Dougan E. K."/>
            <person name="Thang M."/>
            <person name="Chan C."/>
        </authorList>
    </citation>
    <scope>NUCLEOTIDE SEQUENCE [LARGE SCALE GENOMIC DNA]</scope>
</reference>
<organism evidence="1 2">
    <name type="scientific">Prorocentrum cordatum</name>
    <dbReference type="NCBI Taxonomy" id="2364126"/>
    <lineage>
        <taxon>Eukaryota</taxon>
        <taxon>Sar</taxon>
        <taxon>Alveolata</taxon>
        <taxon>Dinophyceae</taxon>
        <taxon>Prorocentrales</taxon>
        <taxon>Prorocentraceae</taxon>
        <taxon>Prorocentrum</taxon>
    </lineage>
</organism>
<proteinExistence type="predicted"/>
<dbReference type="EMBL" id="CAUYUJ010012692">
    <property type="protein sequence ID" value="CAK0834450.1"/>
    <property type="molecule type" value="Genomic_DNA"/>
</dbReference>
<evidence type="ECO:0000313" key="2">
    <source>
        <dbReference type="Proteomes" id="UP001189429"/>
    </source>
</evidence>
<keyword evidence="2" id="KW-1185">Reference proteome</keyword>
<protein>
    <submittedName>
        <fullName evidence="1">Uncharacterized protein</fullName>
    </submittedName>
</protein>
<name>A0ABN9SR78_9DINO</name>
<evidence type="ECO:0000313" key="1">
    <source>
        <dbReference type="EMBL" id="CAK0834450.1"/>
    </source>
</evidence>